<dbReference type="Gene3D" id="3.40.50.1820">
    <property type="entry name" value="alpha/beta hydrolase"/>
    <property type="match status" value="1"/>
</dbReference>
<dbReference type="InterPro" id="IPR029058">
    <property type="entry name" value="AB_hydrolase_fold"/>
</dbReference>
<feature type="chain" id="PRO_5012455101" evidence="1">
    <location>
        <begin position="19"/>
        <end position="246"/>
    </location>
</feature>
<dbReference type="InterPro" id="IPR050261">
    <property type="entry name" value="FrsA_esterase"/>
</dbReference>
<dbReference type="GO" id="GO:0016787">
    <property type="term" value="F:hydrolase activity"/>
    <property type="evidence" value="ECO:0007669"/>
    <property type="project" value="UniProtKB-KW"/>
</dbReference>
<gene>
    <name evidence="3" type="ORF">SAMN04488028_1051</name>
</gene>
<evidence type="ECO:0000313" key="4">
    <source>
        <dbReference type="Proteomes" id="UP000184474"/>
    </source>
</evidence>
<name>A0A1M6SFG4_REIAG</name>
<feature type="domain" description="Serine aminopeptidase S33" evidence="2">
    <location>
        <begin position="45"/>
        <end position="163"/>
    </location>
</feature>
<evidence type="ECO:0000259" key="2">
    <source>
        <dbReference type="Pfam" id="PF12146"/>
    </source>
</evidence>
<dbReference type="Pfam" id="PF12146">
    <property type="entry name" value="Hydrolase_4"/>
    <property type="match status" value="1"/>
</dbReference>
<keyword evidence="4" id="KW-1185">Reference proteome</keyword>
<evidence type="ECO:0000256" key="1">
    <source>
        <dbReference type="SAM" id="SignalP"/>
    </source>
</evidence>
<dbReference type="InterPro" id="IPR022742">
    <property type="entry name" value="Hydrolase_4"/>
</dbReference>
<keyword evidence="3" id="KW-0378">Hydrolase</keyword>
<dbReference type="RefSeq" id="WP_084190548.1">
    <property type="nucleotide sequence ID" value="NZ_FRAA01000005.1"/>
</dbReference>
<reference evidence="4" key="1">
    <citation type="submission" date="2016-11" db="EMBL/GenBank/DDBJ databases">
        <authorList>
            <person name="Varghese N."/>
            <person name="Submissions S."/>
        </authorList>
    </citation>
    <scope>NUCLEOTIDE SEQUENCE [LARGE SCALE GENOMIC DNA]</scope>
    <source>
        <strain evidence="4">DSM 26134</strain>
    </source>
</reference>
<organism evidence="3 4">
    <name type="scientific">Reichenbachiella agariperforans</name>
    <dbReference type="NCBI Taxonomy" id="156994"/>
    <lineage>
        <taxon>Bacteria</taxon>
        <taxon>Pseudomonadati</taxon>
        <taxon>Bacteroidota</taxon>
        <taxon>Cytophagia</taxon>
        <taxon>Cytophagales</taxon>
        <taxon>Reichenbachiellaceae</taxon>
        <taxon>Reichenbachiella</taxon>
    </lineage>
</organism>
<dbReference type="AlphaFoldDB" id="A0A1M6SFG4"/>
<accession>A0A1M6SFG4</accession>
<dbReference type="STRING" id="156994.SAMN04488028_1051"/>
<dbReference type="EMBL" id="FRAA01000005">
    <property type="protein sequence ID" value="SHK43451.1"/>
    <property type="molecule type" value="Genomic_DNA"/>
</dbReference>
<keyword evidence="1" id="KW-0732">Signal</keyword>
<dbReference type="Proteomes" id="UP000184474">
    <property type="component" value="Unassembled WGS sequence"/>
</dbReference>
<proteinExistence type="predicted"/>
<protein>
    <submittedName>
        <fullName evidence="3">Dienelactone hydrolase</fullName>
    </submittedName>
</protein>
<feature type="signal peptide" evidence="1">
    <location>
        <begin position="1"/>
        <end position="18"/>
    </location>
</feature>
<sequence length="246" mass="27396">MKQFLSLILLFSSLFAVASEKVTFKAADGVEVVADLHMSHPKSAPLIVLFHQAGWSRGEYLEIAPTLNRLGYNCLAVDLRSGNLVNGIRNETHQHAKAQMRQTRYVDAHQDIEAAVSYAKSLTTGKLLIWGSSYSSALVIKYAGDNPDVIQAVLSFSPGEYFRSQGKPEDWITQSAKQITCPVFITSARNEKPNWEAIYEAIPVDGKMNFLPETLGNHGSSALWVRYDDHEAYWTAVVSFLKSLEK</sequence>
<evidence type="ECO:0000313" key="3">
    <source>
        <dbReference type="EMBL" id="SHK43451.1"/>
    </source>
</evidence>
<dbReference type="SUPFAM" id="SSF53474">
    <property type="entry name" value="alpha/beta-Hydrolases"/>
    <property type="match status" value="1"/>
</dbReference>
<dbReference type="PANTHER" id="PTHR22946">
    <property type="entry name" value="DIENELACTONE HYDROLASE DOMAIN-CONTAINING PROTEIN-RELATED"/>
    <property type="match status" value="1"/>
</dbReference>